<comment type="caution">
    <text evidence="1">The sequence shown here is derived from an EMBL/GenBank/DDBJ whole genome shotgun (WGS) entry which is preliminary data.</text>
</comment>
<accession>A0A9P5PZU6</accession>
<gene>
    <name evidence="1" type="ORF">BDP27DRAFT_1414859</name>
</gene>
<dbReference type="Proteomes" id="UP000772434">
    <property type="component" value="Unassembled WGS sequence"/>
</dbReference>
<dbReference type="AlphaFoldDB" id="A0A9P5PZU6"/>
<evidence type="ECO:0000313" key="2">
    <source>
        <dbReference type="Proteomes" id="UP000772434"/>
    </source>
</evidence>
<keyword evidence="2" id="KW-1185">Reference proteome</keyword>
<dbReference type="EMBL" id="JADNRY010000008">
    <property type="protein sequence ID" value="KAF9075674.1"/>
    <property type="molecule type" value="Genomic_DNA"/>
</dbReference>
<organism evidence="1 2">
    <name type="scientific">Rhodocollybia butyracea</name>
    <dbReference type="NCBI Taxonomy" id="206335"/>
    <lineage>
        <taxon>Eukaryota</taxon>
        <taxon>Fungi</taxon>
        <taxon>Dikarya</taxon>
        <taxon>Basidiomycota</taxon>
        <taxon>Agaricomycotina</taxon>
        <taxon>Agaricomycetes</taxon>
        <taxon>Agaricomycetidae</taxon>
        <taxon>Agaricales</taxon>
        <taxon>Marasmiineae</taxon>
        <taxon>Omphalotaceae</taxon>
        <taxon>Rhodocollybia</taxon>
    </lineage>
</organism>
<dbReference type="OrthoDB" id="2819093at2759"/>
<name>A0A9P5PZU6_9AGAR</name>
<sequence>MSQAESQPPSTFLLLAQEIRDQIYDYLLFMRSASPPYAITPITEDWILYDWHWQVPPSHGSCFGVLCSCRQVYIEILSSLERHGLNYEIKLSVVNMPLPNTEEWPYLTRFRDAIWSTWVVLPLCRYPKLHTQDSHLSGNMSLPAVNSQCHNLHVWLDVQADSNYEWLGNGGLAELPQNLLTMLAKFLLQGPVGLSKPQDASIDMWNIDTLHIDIISTGSTFHDPHNGNLLTVPQNGNFLTVPSEHTEFGLAMHLERLSTSGALSGRVRVVRLAREGVIQREWFIKQGESLHPSLKQDWADNGWVIENEDLPTQRLMLSAAGQSPPREAASQRHRPLRFCCVVQ</sequence>
<evidence type="ECO:0000313" key="1">
    <source>
        <dbReference type="EMBL" id="KAF9075674.1"/>
    </source>
</evidence>
<protein>
    <submittedName>
        <fullName evidence="1">Uncharacterized protein</fullName>
    </submittedName>
</protein>
<proteinExistence type="predicted"/>
<reference evidence="1" key="1">
    <citation type="submission" date="2020-11" db="EMBL/GenBank/DDBJ databases">
        <authorList>
            <consortium name="DOE Joint Genome Institute"/>
            <person name="Ahrendt S."/>
            <person name="Riley R."/>
            <person name="Andreopoulos W."/>
            <person name="Labutti K."/>
            <person name="Pangilinan J."/>
            <person name="Ruiz-Duenas F.J."/>
            <person name="Barrasa J.M."/>
            <person name="Sanchez-Garcia M."/>
            <person name="Camarero S."/>
            <person name="Miyauchi S."/>
            <person name="Serrano A."/>
            <person name="Linde D."/>
            <person name="Babiker R."/>
            <person name="Drula E."/>
            <person name="Ayuso-Fernandez I."/>
            <person name="Pacheco R."/>
            <person name="Padilla G."/>
            <person name="Ferreira P."/>
            <person name="Barriuso J."/>
            <person name="Kellner H."/>
            <person name="Castanera R."/>
            <person name="Alfaro M."/>
            <person name="Ramirez L."/>
            <person name="Pisabarro A.G."/>
            <person name="Kuo A."/>
            <person name="Tritt A."/>
            <person name="Lipzen A."/>
            <person name="He G."/>
            <person name="Yan M."/>
            <person name="Ng V."/>
            <person name="Cullen D."/>
            <person name="Martin F."/>
            <person name="Rosso M.-N."/>
            <person name="Henrissat B."/>
            <person name="Hibbett D."/>
            <person name="Martinez A.T."/>
            <person name="Grigoriev I.V."/>
        </authorList>
    </citation>
    <scope>NUCLEOTIDE SEQUENCE</scope>
    <source>
        <strain evidence="1">AH 40177</strain>
    </source>
</reference>